<accession>A0A2Y8ZV55</accession>
<dbReference type="GO" id="GO:0005829">
    <property type="term" value="C:cytosol"/>
    <property type="evidence" value="ECO:0007669"/>
    <property type="project" value="TreeGrafter"/>
</dbReference>
<dbReference type="GO" id="GO:0019693">
    <property type="term" value="P:ribose phosphate metabolic process"/>
    <property type="evidence" value="ECO:0007669"/>
    <property type="project" value="TreeGrafter"/>
</dbReference>
<organism evidence="3 4">
    <name type="scientific">Branchiibius hedensis</name>
    <dbReference type="NCBI Taxonomy" id="672460"/>
    <lineage>
        <taxon>Bacteria</taxon>
        <taxon>Bacillati</taxon>
        <taxon>Actinomycetota</taxon>
        <taxon>Actinomycetes</taxon>
        <taxon>Micrococcales</taxon>
        <taxon>Dermacoccaceae</taxon>
        <taxon>Branchiibius</taxon>
    </lineage>
</organism>
<dbReference type="GO" id="GO:0016787">
    <property type="term" value="F:hydrolase activity"/>
    <property type="evidence" value="ECO:0007669"/>
    <property type="project" value="UniProtKB-KW"/>
</dbReference>
<dbReference type="SUPFAM" id="SSF55811">
    <property type="entry name" value="Nudix"/>
    <property type="match status" value="1"/>
</dbReference>
<dbReference type="GO" id="GO:0006753">
    <property type="term" value="P:nucleoside phosphate metabolic process"/>
    <property type="evidence" value="ECO:0007669"/>
    <property type="project" value="TreeGrafter"/>
</dbReference>
<protein>
    <submittedName>
        <fullName evidence="3">ADP-ribose pyrophosphatase</fullName>
    </submittedName>
</protein>
<dbReference type="EMBL" id="UESZ01000001">
    <property type="protein sequence ID" value="SSA34189.1"/>
    <property type="molecule type" value="Genomic_DNA"/>
</dbReference>
<evidence type="ECO:0000256" key="1">
    <source>
        <dbReference type="ARBA" id="ARBA00022801"/>
    </source>
</evidence>
<dbReference type="RefSeq" id="WP_245934051.1">
    <property type="nucleotide sequence ID" value="NZ_QGDN01000001.1"/>
</dbReference>
<proteinExistence type="predicted"/>
<dbReference type="Gene3D" id="3.90.79.10">
    <property type="entry name" value="Nucleoside Triphosphate Pyrophosphohydrolase"/>
    <property type="match status" value="1"/>
</dbReference>
<evidence type="ECO:0000313" key="4">
    <source>
        <dbReference type="Proteomes" id="UP000250028"/>
    </source>
</evidence>
<dbReference type="Pfam" id="PF00293">
    <property type="entry name" value="NUDIX"/>
    <property type="match status" value="1"/>
</dbReference>
<keyword evidence="1" id="KW-0378">Hydrolase</keyword>
<gene>
    <name evidence="3" type="ORF">SAMN04489750_1492</name>
</gene>
<dbReference type="InterPro" id="IPR015797">
    <property type="entry name" value="NUDIX_hydrolase-like_dom_sf"/>
</dbReference>
<evidence type="ECO:0000259" key="2">
    <source>
        <dbReference type="PROSITE" id="PS51462"/>
    </source>
</evidence>
<dbReference type="PANTHER" id="PTHR11839">
    <property type="entry name" value="UDP/ADP-SUGAR PYROPHOSPHATASE"/>
    <property type="match status" value="1"/>
</dbReference>
<dbReference type="Proteomes" id="UP000250028">
    <property type="component" value="Unassembled WGS sequence"/>
</dbReference>
<reference evidence="4" key="1">
    <citation type="submission" date="2016-10" db="EMBL/GenBank/DDBJ databases">
        <authorList>
            <person name="Varghese N."/>
            <person name="Submissions S."/>
        </authorList>
    </citation>
    <scope>NUCLEOTIDE SEQUENCE [LARGE SCALE GENOMIC DNA]</scope>
    <source>
        <strain evidence="4">DSM 22951</strain>
    </source>
</reference>
<dbReference type="CDD" id="cd24158">
    <property type="entry name" value="NUDIX_ADPRase_Rv1700"/>
    <property type="match status" value="1"/>
</dbReference>
<dbReference type="PANTHER" id="PTHR11839:SF31">
    <property type="entry name" value="ADP-RIBOSE PYROPHOSPHATASE"/>
    <property type="match status" value="1"/>
</dbReference>
<dbReference type="AlphaFoldDB" id="A0A2Y8ZV55"/>
<sequence length="226" mass="24118">MSLEVSGTSAPGLAADLADRIEPAEVLSSTTSFTGHVWDIRTDVVDLGGDGGTVTRDYMQHPGAVGIVALRGEPGREQVLLIRQYRHPVRALEWELPAGLLDVAGEPPHEAAARELAEEAHLGAKQWHVLVDMFSSPGGSSEAIRVFLARDVFDAVAEGFVREGEEAGLTSGWLDLDAAVTAALEGRLHNSLLIAGVLAAASSRERGWSTLRAADAPWPEHPSYRD</sequence>
<dbReference type="PROSITE" id="PS51462">
    <property type="entry name" value="NUDIX"/>
    <property type="match status" value="1"/>
</dbReference>
<dbReference type="InterPro" id="IPR000086">
    <property type="entry name" value="NUDIX_hydrolase_dom"/>
</dbReference>
<keyword evidence="4" id="KW-1185">Reference proteome</keyword>
<evidence type="ECO:0000313" key="3">
    <source>
        <dbReference type="EMBL" id="SSA34189.1"/>
    </source>
</evidence>
<name>A0A2Y8ZV55_9MICO</name>
<feature type="domain" description="Nudix hydrolase" evidence="2">
    <location>
        <begin position="59"/>
        <end position="196"/>
    </location>
</feature>